<gene>
    <name evidence="1" type="ORF">AB3X84_28665</name>
</gene>
<keyword evidence="2" id="KW-1185">Reference proteome</keyword>
<organism evidence="1 2">
    <name type="scientific">Paraburkholderia phenoliruptrix</name>
    <dbReference type="NCBI Taxonomy" id="252970"/>
    <lineage>
        <taxon>Bacteria</taxon>
        <taxon>Pseudomonadati</taxon>
        <taxon>Pseudomonadota</taxon>
        <taxon>Betaproteobacteria</taxon>
        <taxon>Burkholderiales</taxon>
        <taxon>Burkholderiaceae</taxon>
        <taxon>Paraburkholderia</taxon>
    </lineage>
</organism>
<dbReference type="RefSeq" id="WP_084465221.1">
    <property type="nucleotide sequence ID" value="NZ_JBFPKB010000024.1"/>
</dbReference>
<sequence length="123" mass="13729">MGIDMQILHSGFTWTMQIESEAAAQLVRLERFGRTIAGCHLTLDAIYTQASKESDGSWVHLIDTTVHVCTFDACLDLVLRTGQLKPLAHRQNLDPVEAIRSVFDGAERFLQRIAGRRSTSDSL</sequence>
<proteinExistence type="predicted"/>
<dbReference type="EMBL" id="JBFPKE010000021">
    <property type="protein sequence ID" value="MEX3753955.1"/>
    <property type="molecule type" value="Genomic_DNA"/>
</dbReference>
<protein>
    <submittedName>
        <fullName evidence="1">Uncharacterized protein</fullName>
    </submittedName>
</protein>
<name>A0ABV3WL18_9BURK</name>
<reference evidence="1 2" key="1">
    <citation type="submission" date="2024-07" db="EMBL/GenBank/DDBJ databases">
        <title>A survey of Mimosa microsymbionts across Brazilian biomes reveals a high diversity of Paraburkholderia nodulating endemic species, but also that Cupriavidus is common as a symbiont of widespread species.</title>
        <authorList>
            <person name="Rouws L."/>
            <person name="Barauna A."/>
            <person name="Beukes C."/>
            <person name="Rouws J.R.C."/>
            <person name="De Faria S.M."/>
            <person name="Gross E."/>
            <person name="Bueno Dos Reis Junior F."/>
            <person name="Simon M.F."/>
            <person name="Maluk M."/>
            <person name="Odee D.W."/>
            <person name="Kenicer G."/>
            <person name="Young J.P.W."/>
            <person name="Reis V.M."/>
            <person name="Zilli J."/>
            <person name="James E.K."/>
        </authorList>
    </citation>
    <scope>NUCLEOTIDE SEQUENCE [LARGE SCALE GENOMIC DNA]</scope>
    <source>
        <strain evidence="1 2">BR14375</strain>
    </source>
</reference>
<dbReference type="InterPro" id="IPR036567">
    <property type="entry name" value="RHF-like"/>
</dbReference>
<dbReference type="Proteomes" id="UP001558535">
    <property type="component" value="Unassembled WGS sequence"/>
</dbReference>
<comment type="caution">
    <text evidence="1">The sequence shown here is derived from an EMBL/GenBank/DDBJ whole genome shotgun (WGS) entry which is preliminary data.</text>
</comment>
<accession>A0ABV3WL18</accession>
<dbReference type="Gene3D" id="3.30.160.100">
    <property type="entry name" value="Ribosome hibernation promotion factor-like"/>
    <property type="match status" value="1"/>
</dbReference>
<evidence type="ECO:0000313" key="2">
    <source>
        <dbReference type="Proteomes" id="UP001558535"/>
    </source>
</evidence>
<evidence type="ECO:0000313" key="1">
    <source>
        <dbReference type="EMBL" id="MEX3753955.1"/>
    </source>
</evidence>